<evidence type="ECO:0008006" key="3">
    <source>
        <dbReference type="Google" id="ProtNLM"/>
    </source>
</evidence>
<organism evidence="1 2">
    <name type="scientific">Photobacterium piscicola</name>
    <dbReference type="NCBI Taxonomy" id="1378299"/>
    <lineage>
        <taxon>Bacteria</taxon>
        <taxon>Pseudomonadati</taxon>
        <taxon>Pseudomonadota</taxon>
        <taxon>Gammaproteobacteria</taxon>
        <taxon>Vibrionales</taxon>
        <taxon>Vibrionaceae</taxon>
        <taxon>Photobacterium</taxon>
    </lineage>
</organism>
<dbReference type="EMBL" id="FUZI01000001">
    <property type="protein sequence ID" value="SKC31447.1"/>
    <property type="molecule type" value="Genomic_DNA"/>
</dbReference>
<evidence type="ECO:0000313" key="1">
    <source>
        <dbReference type="EMBL" id="SKC31447.1"/>
    </source>
</evidence>
<dbReference type="Proteomes" id="UP000189966">
    <property type="component" value="Unassembled WGS sequence"/>
</dbReference>
<dbReference type="Pfam" id="PF10772">
    <property type="entry name" value="Phage_HP1_Orf24"/>
    <property type="match status" value="1"/>
</dbReference>
<evidence type="ECO:0000313" key="2">
    <source>
        <dbReference type="Proteomes" id="UP000189966"/>
    </source>
</evidence>
<reference evidence="1 2" key="1">
    <citation type="submission" date="2017-02" db="EMBL/GenBank/DDBJ databases">
        <authorList>
            <person name="Peterson S.W."/>
        </authorList>
    </citation>
    <scope>NUCLEOTIDE SEQUENCE [LARGE SCALE GENOMIC DNA]</scope>
    <source>
        <strain evidence="2">type strain: NCCB 100098</strain>
    </source>
</reference>
<dbReference type="RefSeq" id="WP_080156230.1">
    <property type="nucleotide sequence ID" value="NZ_FUZI01000001.1"/>
</dbReference>
<name>A0A1T5HX41_9GAMM</name>
<dbReference type="AlphaFoldDB" id="A0A1T5HX41"/>
<gene>
    <name evidence="1" type="ORF">CZ809_00925</name>
</gene>
<dbReference type="InterPro" id="IPR019708">
    <property type="entry name" value="Phage_HP1_Orf24"/>
</dbReference>
<dbReference type="OrthoDB" id="6104125at2"/>
<accession>A0A1T5HX41</accession>
<proteinExistence type="predicted"/>
<sequence>MGGKRITGSSFDTEILGEFIHVEKGTVSITDNSQAVSTRGIPDGWVAGDVSATVELEISTKYIKQVIDAARKAGSFRELPVDDVSFYANTGAEELNIEAFGVKFNVEDLLDFESKGSDVLTHKLKGAVTSSDFIHIDGVPYLSQDDTRNMVA</sequence>
<protein>
    <recommendedName>
        <fullName evidence="3">Phage tail tube protein</fullName>
    </recommendedName>
</protein>